<keyword evidence="3" id="KW-1185">Reference proteome</keyword>
<protein>
    <submittedName>
        <fullName evidence="2">Uncharacterized protein</fullName>
    </submittedName>
</protein>
<organism evidence="2 3">
    <name type="scientific">Phyllobacterium zundukense</name>
    <dbReference type="NCBI Taxonomy" id="1867719"/>
    <lineage>
        <taxon>Bacteria</taxon>
        <taxon>Pseudomonadati</taxon>
        <taxon>Pseudomonadota</taxon>
        <taxon>Alphaproteobacteria</taxon>
        <taxon>Hyphomicrobiales</taxon>
        <taxon>Phyllobacteriaceae</taxon>
        <taxon>Phyllobacterium</taxon>
    </lineage>
</organism>
<comment type="caution">
    <text evidence="2">The sequence shown here is derived from an EMBL/GenBank/DDBJ whole genome shotgun (WGS) entry which is preliminary data.</text>
</comment>
<evidence type="ECO:0000313" key="3">
    <source>
        <dbReference type="Proteomes" id="UP000232163"/>
    </source>
</evidence>
<reference evidence="2 3" key="1">
    <citation type="journal article" date="2017" name="Int J Environ Stud">
        <title>Does the Miocene-Pliocene relict legume Oxytropis triphylla form nitrogen-fixing nodules with a combination of bacterial strains?</title>
        <authorList>
            <person name="Safronova V."/>
            <person name="Belimov A."/>
            <person name="Sazanova A."/>
            <person name="Kuznetsova I."/>
            <person name="Popova J."/>
            <person name="Andronov E."/>
            <person name="Verkhozina A."/>
            <person name="Tikhonovich I."/>
        </authorList>
    </citation>
    <scope>NUCLEOTIDE SEQUENCE [LARGE SCALE GENOMIC DNA]</scope>
    <source>
        <strain evidence="2 3">Tri-38</strain>
    </source>
</reference>
<proteinExistence type="predicted"/>
<dbReference type="AlphaFoldDB" id="A0A2N9W305"/>
<dbReference type="KEGG" id="pht:BLM14_20220"/>
<keyword evidence="1" id="KW-0472">Membrane</keyword>
<accession>A0A2N9W305</accession>
<sequence length="82" mass="9392">MSDLFPTIRADRGFSLDFSFLFVEWVGKPLWMWASFLALVIAILSFDLGILHKQNVQEIQCKRCAARTLSVNLRYDGEVAQP</sequence>
<dbReference type="EMBL" id="MZMT01000009">
    <property type="protein sequence ID" value="PIO46123.1"/>
    <property type="molecule type" value="Genomic_DNA"/>
</dbReference>
<keyword evidence="1" id="KW-0812">Transmembrane</keyword>
<gene>
    <name evidence="2" type="ORF">B5P45_04030</name>
</gene>
<evidence type="ECO:0000256" key="1">
    <source>
        <dbReference type="SAM" id="Phobius"/>
    </source>
</evidence>
<keyword evidence="1" id="KW-1133">Transmembrane helix</keyword>
<feature type="transmembrane region" description="Helical" evidence="1">
    <location>
        <begin position="30"/>
        <end position="50"/>
    </location>
</feature>
<dbReference type="Proteomes" id="UP000232163">
    <property type="component" value="Unassembled WGS sequence"/>
</dbReference>
<evidence type="ECO:0000313" key="2">
    <source>
        <dbReference type="EMBL" id="PIO46123.1"/>
    </source>
</evidence>
<name>A0A2N9W305_9HYPH</name>